<dbReference type="Pfam" id="PF00023">
    <property type="entry name" value="Ank"/>
    <property type="match status" value="1"/>
</dbReference>
<protein>
    <submittedName>
        <fullName evidence="5">Uncharacterized protein</fullName>
    </submittedName>
</protein>
<evidence type="ECO:0000256" key="1">
    <source>
        <dbReference type="ARBA" id="ARBA00022737"/>
    </source>
</evidence>
<accession>A0A6U3T121</accession>
<dbReference type="SUPFAM" id="SSF48403">
    <property type="entry name" value="Ankyrin repeat"/>
    <property type="match status" value="1"/>
</dbReference>
<feature type="chain" id="PRO_5030160160" evidence="4">
    <location>
        <begin position="30"/>
        <end position="250"/>
    </location>
</feature>
<evidence type="ECO:0000256" key="3">
    <source>
        <dbReference type="PROSITE-ProRule" id="PRU00023"/>
    </source>
</evidence>
<keyword evidence="4" id="KW-0732">Signal</keyword>
<organism evidence="5">
    <name type="scientific">Ditylum brightwellii</name>
    <dbReference type="NCBI Taxonomy" id="49249"/>
    <lineage>
        <taxon>Eukaryota</taxon>
        <taxon>Sar</taxon>
        <taxon>Stramenopiles</taxon>
        <taxon>Ochrophyta</taxon>
        <taxon>Bacillariophyta</taxon>
        <taxon>Mediophyceae</taxon>
        <taxon>Lithodesmiophycidae</taxon>
        <taxon>Lithodesmiales</taxon>
        <taxon>Lithodesmiaceae</taxon>
        <taxon>Ditylum</taxon>
    </lineage>
</organism>
<dbReference type="SMART" id="SM00248">
    <property type="entry name" value="ANK"/>
    <property type="match status" value="3"/>
</dbReference>
<dbReference type="InterPro" id="IPR002110">
    <property type="entry name" value="Ankyrin_rpt"/>
</dbReference>
<dbReference type="PANTHER" id="PTHR24198">
    <property type="entry name" value="ANKYRIN REPEAT AND PROTEIN KINASE DOMAIN-CONTAINING PROTEIN"/>
    <property type="match status" value="1"/>
</dbReference>
<dbReference type="InterPro" id="IPR036770">
    <property type="entry name" value="Ankyrin_rpt-contain_sf"/>
</dbReference>
<evidence type="ECO:0000313" key="5">
    <source>
        <dbReference type="EMBL" id="CAD9338549.1"/>
    </source>
</evidence>
<keyword evidence="2 3" id="KW-0040">ANK repeat</keyword>
<name>A0A6U3T121_9STRA</name>
<reference evidence="5" key="1">
    <citation type="submission" date="2021-01" db="EMBL/GenBank/DDBJ databases">
        <authorList>
            <person name="Corre E."/>
            <person name="Pelletier E."/>
            <person name="Niang G."/>
            <person name="Scheremetjew M."/>
            <person name="Finn R."/>
            <person name="Kale V."/>
            <person name="Holt S."/>
            <person name="Cochrane G."/>
            <person name="Meng A."/>
            <person name="Brown T."/>
            <person name="Cohen L."/>
        </authorList>
    </citation>
    <scope>NUCLEOTIDE SEQUENCE</scope>
    <source>
        <strain evidence="5">Pop2</strain>
    </source>
</reference>
<dbReference type="AlphaFoldDB" id="A0A6U3T121"/>
<proteinExistence type="predicted"/>
<keyword evidence="1" id="KW-0677">Repeat</keyword>
<sequence>MRYTLSIINILTAALHVLIFHQPSFFIEAQSNATSIPSIPAKPVFDKDAVSRELYQICASPPGTYSIHEVRIALSKGADINHVDEQTGETPLIAAALHGNEQFIRHLMENGANFSIGDPKWDGLDVVHILASVGQKKTLKLISKINPHLDFNEYHDEDGLLPLHRACLGMEKGHMEIVRFLCQEYRQHGHGYGHSDHPHVDVNSKVLSTPTSRSHGYAGKTCLELTKNEDTKRYILDFMRVRGMPMGDEL</sequence>
<gene>
    <name evidence="5" type="ORF">DBRI1063_LOCUS15329</name>
</gene>
<dbReference type="PROSITE" id="PS50297">
    <property type="entry name" value="ANK_REP_REGION"/>
    <property type="match status" value="1"/>
</dbReference>
<feature type="signal peptide" evidence="4">
    <location>
        <begin position="1"/>
        <end position="29"/>
    </location>
</feature>
<feature type="repeat" description="ANK" evidence="3">
    <location>
        <begin position="87"/>
        <end position="119"/>
    </location>
</feature>
<evidence type="ECO:0000256" key="2">
    <source>
        <dbReference type="ARBA" id="ARBA00023043"/>
    </source>
</evidence>
<dbReference type="EMBL" id="HBGN01023962">
    <property type="protein sequence ID" value="CAD9338549.1"/>
    <property type="molecule type" value="Transcribed_RNA"/>
</dbReference>
<dbReference type="PROSITE" id="PS50088">
    <property type="entry name" value="ANK_REPEAT"/>
    <property type="match status" value="1"/>
</dbReference>
<evidence type="ECO:0000256" key="4">
    <source>
        <dbReference type="SAM" id="SignalP"/>
    </source>
</evidence>
<dbReference type="Pfam" id="PF12796">
    <property type="entry name" value="Ank_2"/>
    <property type="match status" value="1"/>
</dbReference>
<dbReference type="Gene3D" id="1.25.40.20">
    <property type="entry name" value="Ankyrin repeat-containing domain"/>
    <property type="match status" value="1"/>
</dbReference>
<dbReference type="PANTHER" id="PTHR24198:SF165">
    <property type="entry name" value="ANKYRIN REPEAT-CONTAINING PROTEIN-RELATED"/>
    <property type="match status" value="1"/>
</dbReference>